<keyword evidence="2" id="KW-1185">Reference proteome</keyword>
<dbReference type="KEGG" id="nik:F5I99_14750"/>
<name>A0A5J6LJ73_9GAMM</name>
<evidence type="ECO:0000313" key="1">
    <source>
        <dbReference type="EMBL" id="QEW08635.1"/>
    </source>
</evidence>
<gene>
    <name evidence="1" type="ORF">F5I99_14750</name>
</gene>
<dbReference type="EMBL" id="CP044222">
    <property type="protein sequence ID" value="QEW08635.1"/>
    <property type="molecule type" value="Genomic_DNA"/>
</dbReference>
<proteinExistence type="predicted"/>
<evidence type="ECO:0000313" key="2">
    <source>
        <dbReference type="Proteomes" id="UP000325606"/>
    </source>
</evidence>
<sequence>MTVILGLLTGCAGQQTNERPFQLKNLAKSDIDLVADAHVEETTSLLRELMVKLYQRNPRELLKGTAGTTLEMRQKQLFDSPRIYSHPELYNRYGIDAIPLAFDPDFDGDRVFALMVGLSGMLHGAYNFKDEFFILDDLNQQRLYDSARNVEIIVWRLSNRLNEHGEPFILTNGVSEEGISNLSFERLFGKLIAHQDMMARVISDKTNRSINKAVFSLATTALFPI</sequence>
<organism evidence="1 2">
    <name type="scientific">Nitrincola iocasae</name>
    <dbReference type="NCBI Taxonomy" id="2614693"/>
    <lineage>
        <taxon>Bacteria</taxon>
        <taxon>Pseudomonadati</taxon>
        <taxon>Pseudomonadota</taxon>
        <taxon>Gammaproteobacteria</taxon>
        <taxon>Oceanospirillales</taxon>
        <taxon>Oceanospirillaceae</taxon>
        <taxon>Nitrincola</taxon>
    </lineage>
</organism>
<dbReference type="AlphaFoldDB" id="A0A5J6LJ73"/>
<accession>A0A5J6LJ73</accession>
<dbReference type="Proteomes" id="UP000325606">
    <property type="component" value="Chromosome"/>
</dbReference>
<protein>
    <submittedName>
        <fullName evidence="1">Uncharacterized protein</fullName>
    </submittedName>
</protein>
<reference evidence="1 2" key="1">
    <citation type="submission" date="2019-09" db="EMBL/GenBank/DDBJ databases">
        <title>Nitrincola iocasae sp. nov., a bacterium isolated from the sediment collected at a cold seep field in South China Sea.</title>
        <authorList>
            <person name="Zhang H."/>
            <person name="Wang H."/>
            <person name="Li C."/>
        </authorList>
    </citation>
    <scope>NUCLEOTIDE SEQUENCE [LARGE SCALE GENOMIC DNA]</scope>
    <source>
        <strain evidence="1 2">KXZD1103</strain>
    </source>
</reference>